<keyword evidence="2" id="KW-1185">Reference proteome</keyword>
<dbReference type="EMBL" id="SRLO01000177">
    <property type="protein sequence ID" value="TNN69320.1"/>
    <property type="molecule type" value="Genomic_DNA"/>
</dbReference>
<reference evidence="1 2" key="1">
    <citation type="submission" date="2019-03" db="EMBL/GenBank/DDBJ databases">
        <title>First draft genome of Liparis tanakae, snailfish: a comprehensive survey of snailfish specific genes.</title>
        <authorList>
            <person name="Kim W."/>
            <person name="Song I."/>
            <person name="Jeong J.-H."/>
            <person name="Kim D."/>
            <person name="Kim S."/>
            <person name="Ryu S."/>
            <person name="Song J.Y."/>
            <person name="Lee S.K."/>
        </authorList>
    </citation>
    <scope>NUCLEOTIDE SEQUENCE [LARGE SCALE GENOMIC DNA]</scope>
    <source>
        <tissue evidence="1">Muscle</tissue>
    </source>
</reference>
<organism evidence="1 2">
    <name type="scientific">Liparis tanakae</name>
    <name type="common">Tanaka's snailfish</name>
    <dbReference type="NCBI Taxonomy" id="230148"/>
    <lineage>
        <taxon>Eukaryota</taxon>
        <taxon>Metazoa</taxon>
        <taxon>Chordata</taxon>
        <taxon>Craniata</taxon>
        <taxon>Vertebrata</taxon>
        <taxon>Euteleostomi</taxon>
        <taxon>Actinopterygii</taxon>
        <taxon>Neopterygii</taxon>
        <taxon>Teleostei</taxon>
        <taxon>Neoteleostei</taxon>
        <taxon>Acanthomorphata</taxon>
        <taxon>Eupercaria</taxon>
        <taxon>Perciformes</taxon>
        <taxon>Cottioidei</taxon>
        <taxon>Cottales</taxon>
        <taxon>Liparidae</taxon>
        <taxon>Liparis</taxon>
    </lineage>
</organism>
<proteinExistence type="predicted"/>
<accession>A0A4Z2HUL5</accession>
<protein>
    <submittedName>
        <fullName evidence="1">Uncharacterized protein</fullName>
    </submittedName>
</protein>
<gene>
    <name evidence="1" type="ORF">EYF80_020471</name>
</gene>
<dbReference type="AlphaFoldDB" id="A0A4Z2HUL5"/>
<sequence length="130" mass="13810">MKEGLPCSDICLCSQILSTLRALRSVSKGICSICSSRSPFAVDGQQQGAPGGSDLADDVQVFVAGKRVVLQAAVHLAVPVSPLHVKLCQRLGATRLMMMIDTYHIPVVVVLGRALTLQNFCGLLVHISLV</sequence>
<evidence type="ECO:0000313" key="2">
    <source>
        <dbReference type="Proteomes" id="UP000314294"/>
    </source>
</evidence>
<comment type="caution">
    <text evidence="1">The sequence shown here is derived from an EMBL/GenBank/DDBJ whole genome shotgun (WGS) entry which is preliminary data.</text>
</comment>
<dbReference type="Proteomes" id="UP000314294">
    <property type="component" value="Unassembled WGS sequence"/>
</dbReference>
<name>A0A4Z2HUL5_9TELE</name>
<evidence type="ECO:0000313" key="1">
    <source>
        <dbReference type="EMBL" id="TNN69320.1"/>
    </source>
</evidence>